<dbReference type="Gene3D" id="3.30.565.10">
    <property type="entry name" value="Histidine kinase-like ATPase, C-terminal domain"/>
    <property type="match status" value="1"/>
</dbReference>
<dbReference type="InterPro" id="IPR003594">
    <property type="entry name" value="HATPase_dom"/>
</dbReference>
<dbReference type="SUPFAM" id="SSF55874">
    <property type="entry name" value="ATPase domain of HSP90 chaperone/DNA topoisomerase II/histidine kinase"/>
    <property type="match status" value="1"/>
</dbReference>
<organism evidence="28 31">
    <name type="scientific">Pseudoduganella albidiflava</name>
    <dbReference type="NCBI Taxonomy" id="321983"/>
    <lineage>
        <taxon>Bacteria</taxon>
        <taxon>Pseudomonadati</taxon>
        <taxon>Pseudomonadota</taxon>
        <taxon>Betaproteobacteria</taxon>
        <taxon>Burkholderiales</taxon>
        <taxon>Oxalobacteraceae</taxon>
        <taxon>Telluria group</taxon>
        <taxon>Pseudoduganella</taxon>
    </lineage>
</organism>
<dbReference type="InterPro" id="IPR000700">
    <property type="entry name" value="PAS-assoc_C"/>
</dbReference>
<dbReference type="Gene3D" id="1.20.120.160">
    <property type="entry name" value="HPT domain"/>
    <property type="match status" value="1"/>
</dbReference>
<evidence type="ECO:0000256" key="15">
    <source>
        <dbReference type="ARBA" id="ARBA00023136"/>
    </source>
</evidence>
<feature type="domain" description="HAMP" evidence="26">
    <location>
        <begin position="338"/>
        <end position="391"/>
    </location>
</feature>
<evidence type="ECO:0000259" key="27">
    <source>
        <dbReference type="PROSITE" id="PS50894"/>
    </source>
</evidence>
<evidence type="ECO:0000256" key="2">
    <source>
        <dbReference type="ARBA" id="ARBA00004651"/>
    </source>
</evidence>
<evidence type="ECO:0000313" key="31">
    <source>
        <dbReference type="Proteomes" id="UP000628442"/>
    </source>
</evidence>
<keyword evidence="5 19" id="KW-0597">Phosphoprotein</keyword>
<dbReference type="SMART" id="SM00448">
    <property type="entry name" value="REC"/>
    <property type="match status" value="1"/>
</dbReference>
<dbReference type="InterPro" id="IPR033479">
    <property type="entry name" value="dCache_1"/>
</dbReference>
<dbReference type="Pfam" id="PF02743">
    <property type="entry name" value="dCache_1"/>
    <property type="match status" value="1"/>
</dbReference>
<reference evidence="29 30" key="2">
    <citation type="submission" date="2019-02" db="EMBL/GenBank/DDBJ databases">
        <title>Draft Genome Sequences of Six Type Strains of the Genus Massilia.</title>
        <authorList>
            <person name="Miess H."/>
            <person name="Frediansyhah A."/>
            <person name="Gross H."/>
        </authorList>
    </citation>
    <scope>NUCLEOTIDE SEQUENCE [LARGE SCALE GENOMIC DNA]</scope>
    <source>
        <strain evidence="29 30">DSM 17472</strain>
    </source>
</reference>
<dbReference type="InterPro" id="IPR013656">
    <property type="entry name" value="PAS_4"/>
</dbReference>
<keyword evidence="10" id="KW-0418">Kinase</keyword>
<dbReference type="GO" id="GO:0000155">
    <property type="term" value="F:phosphorelay sensor kinase activity"/>
    <property type="evidence" value="ECO:0007669"/>
    <property type="project" value="InterPro"/>
</dbReference>
<evidence type="ECO:0000256" key="11">
    <source>
        <dbReference type="ARBA" id="ARBA00022840"/>
    </source>
</evidence>
<feature type="domain" description="PAC" evidence="25">
    <location>
        <begin position="499"/>
        <end position="549"/>
    </location>
</feature>
<dbReference type="InterPro" id="IPR011006">
    <property type="entry name" value="CheY-like_superfamily"/>
</dbReference>
<keyword evidence="4" id="KW-1003">Cell membrane</keyword>
<dbReference type="Pfam" id="PF00512">
    <property type="entry name" value="HisKA"/>
    <property type="match status" value="1"/>
</dbReference>
<evidence type="ECO:0000259" key="23">
    <source>
        <dbReference type="PROSITE" id="PS50110"/>
    </source>
</evidence>
<keyword evidence="20" id="KW-0175">Coiled coil</keyword>
<dbReference type="SMART" id="SM00388">
    <property type="entry name" value="HisKA"/>
    <property type="match status" value="1"/>
</dbReference>
<dbReference type="Pfam" id="PF08448">
    <property type="entry name" value="PAS_4"/>
    <property type="match status" value="1"/>
</dbReference>
<dbReference type="GO" id="GO:0005524">
    <property type="term" value="F:ATP binding"/>
    <property type="evidence" value="ECO:0007669"/>
    <property type="project" value="UniProtKB-KW"/>
</dbReference>
<evidence type="ECO:0000256" key="19">
    <source>
        <dbReference type="PROSITE-ProRule" id="PRU00169"/>
    </source>
</evidence>
<evidence type="ECO:0000256" key="6">
    <source>
        <dbReference type="ARBA" id="ARBA00022679"/>
    </source>
</evidence>
<evidence type="ECO:0000256" key="18">
    <source>
        <dbReference type="PROSITE-ProRule" id="PRU00110"/>
    </source>
</evidence>
<dbReference type="Proteomes" id="UP000292307">
    <property type="component" value="Chromosome"/>
</dbReference>
<dbReference type="Pfam" id="PF02518">
    <property type="entry name" value="HATPase_c"/>
    <property type="match status" value="1"/>
</dbReference>
<keyword evidence="11" id="KW-0067">ATP-binding</keyword>
<dbReference type="Pfam" id="PF01627">
    <property type="entry name" value="Hpt"/>
    <property type="match status" value="1"/>
</dbReference>
<keyword evidence="30" id="KW-1185">Reference proteome</keyword>
<evidence type="ECO:0000256" key="14">
    <source>
        <dbReference type="ARBA" id="ARBA00023026"/>
    </source>
</evidence>
<dbReference type="InterPro" id="IPR005467">
    <property type="entry name" value="His_kinase_dom"/>
</dbReference>
<protein>
    <recommendedName>
        <fullName evidence="17">Virulence sensor protein BvgS</fullName>
        <ecNumber evidence="3">2.7.13.3</ecNumber>
    </recommendedName>
</protein>
<feature type="domain" description="PAS" evidence="24">
    <location>
        <begin position="421"/>
        <end position="492"/>
    </location>
</feature>
<evidence type="ECO:0000259" key="22">
    <source>
        <dbReference type="PROSITE" id="PS50109"/>
    </source>
</evidence>
<dbReference type="EMBL" id="BMWV01000003">
    <property type="protein sequence ID" value="GGY35168.1"/>
    <property type="molecule type" value="Genomic_DNA"/>
</dbReference>
<evidence type="ECO:0000256" key="4">
    <source>
        <dbReference type="ARBA" id="ARBA00022475"/>
    </source>
</evidence>
<dbReference type="Gene3D" id="3.30.450.20">
    <property type="entry name" value="PAS domain"/>
    <property type="match status" value="3"/>
</dbReference>
<evidence type="ECO:0000256" key="21">
    <source>
        <dbReference type="SAM" id="Phobius"/>
    </source>
</evidence>
<dbReference type="NCBIfam" id="TIGR00229">
    <property type="entry name" value="sensory_box"/>
    <property type="match status" value="2"/>
</dbReference>
<dbReference type="CDD" id="cd00130">
    <property type="entry name" value="PAS"/>
    <property type="match status" value="2"/>
</dbReference>
<evidence type="ECO:0000256" key="8">
    <source>
        <dbReference type="ARBA" id="ARBA00022729"/>
    </source>
</evidence>
<dbReference type="InterPro" id="IPR036641">
    <property type="entry name" value="HPT_dom_sf"/>
</dbReference>
<evidence type="ECO:0000256" key="16">
    <source>
        <dbReference type="ARBA" id="ARBA00058004"/>
    </source>
</evidence>
<dbReference type="PROSITE" id="PS50109">
    <property type="entry name" value="HIS_KIN"/>
    <property type="match status" value="1"/>
</dbReference>
<dbReference type="Proteomes" id="UP000628442">
    <property type="component" value="Unassembled WGS sequence"/>
</dbReference>
<dbReference type="SUPFAM" id="SSF47226">
    <property type="entry name" value="Histidine-containing phosphotransfer domain, HPT domain"/>
    <property type="match status" value="1"/>
</dbReference>
<evidence type="ECO:0000259" key="24">
    <source>
        <dbReference type="PROSITE" id="PS50112"/>
    </source>
</evidence>
<dbReference type="PANTHER" id="PTHR45339:SF1">
    <property type="entry name" value="HYBRID SIGNAL TRANSDUCTION HISTIDINE KINASE J"/>
    <property type="match status" value="1"/>
</dbReference>
<feature type="domain" description="PAS" evidence="24">
    <location>
        <begin position="550"/>
        <end position="620"/>
    </location>
</feature>
<dbReference type="EMBL" id="CP036401">
    <property type="protein sequence ID" value="QBI01512.1"/>
    <property type="molecule type" value="Genomic_DNA"/>
</dbReference>
<keyword evidence="13" id="KW-0902">Two-component regulatory system</keyword>
<dbReference type="InterPro" id="IPR008207">
    <property type="entry name" value="Sig_transdc_His_kin_Hpt_dom"/>
</dbReference>
<evidence type="ECO:0000256" key="9">
    <source>
        <dbReference type="ARBA" id="ARBA00022741"/>
    </source>
</evidence>
<dbReference type="InterPro" id="IPR000014">
    <property type="entry name" value="PAS"/>
</dbReference>
<dbReference type="SUPFAM" id="SSF47384">
    <property type="entry name" value="Homodimeric domain of signal transducing histidine kinase"/>
    <property type="match status" value="1"/>
</dbReference>
<keyword evidence="12 21" id="KW-1133">Transmembrane helix</keyword>
<dbReference type="SMART" id="SM00387">
    <property type="entry name" value="HATPase_c"/>
    <property type="match status" value="1"/>
</dbReference>
<dbReference type="EC" id="2.7.13.3" evidence="3"/>
<evidence type="ECO:0000256" key="5">
    <source>
        <dbReference type="ARBA" id="ARBA00022553"/>
    </source>
</evidence>
<evidence type="ECO:0000259" key="26">
    <source>
        <dbReference type="PROSITE" id="PS50885"/>
    </source>
</evidence>
<dbReference type="InterPro" id="IPR003661">
    <property type="entry name" value="HisK_dim/P_dom"/>
</dbReference>
<dbReference type="InterPro" id="IPR003660">
    <property type="entry name" value="HAMP_dom"/>
</dbReference>
<evidence type="ECO:0000256" key="3">
    <source>
        <dbReference type="ARBA" id="ARBA00012438"/>
    </source>
</evidence>
<feature type="modified residue" description="4-aspartylphosphate" evidence="19">
    <location>
        <position position="1120"/>
    </location>
</feature>
<dbReference type="InterPro" id="IPR036890">
    <property type="entry name" value="HATPase_C_sf"/>
</dbReference>
<evidence type="ECO:0000259" key="25">
    <source>
        <dbReference type="PROSITE" id="PS50113"/>
    </source>
</evidence>
<feature type="transmembrane region" description="Helical" evidence="21">
    <location>
        <begin position="34"/>
        <end position="54"/>
    </location>
</feature>
<dbReference type="InterPro" id="IPR004358">
    <property type="entry name" value="Sig_transdc_His_kin-like_C"/>
</dbReference>
<evidence type="ECO:0000313" key="28">
    <source>
        <dbReference type="EMBL" id="GGY35168.1"/>
    </source>
</evidence>
<dbReference type="CDD" id="cd16922">
    <property type="entry name" value="HATPase_EvgS-ArcB-TorS-like"/>
    <property type="match status" value="1"/>
</dbReference>
<dbReference type="Gene3D" id="6.10.340.10">
    <property type="match status" value="1"/>
</dbReference>
<dbReference type="PROSITE" id="PS50110">
    <property type="entry name" value="RESPONSE_REGULATORY"/>
    <property type="match status" value="1"/>
</dbReference>
<dbReference type="PROSITE" id="PS50894">
    <property type="entry name" value="HPT"/>
    <property type="match status" value="1"/>
</dbReference>
<dbReference type="CDD" id="cd17546">
    <property type="entry name" value="REC_hyHK_CKI1_RcsC-like"/>
    <property type="match status" value="1"/>
</dbReference>
<dbReference type="GO" id="GO:0005886">
    <property type="term" value="C:plasma membrane"/>
    <property type="evidence" value="ECO:0007669"/>
    <property type="project" value="UniProtKB-SubCell"/>
</dbReference>
<comment type="catalytic activity">
    <reaction evidence="1">
        <text>ATP + protein L-histidine = ADP + protein N-phospho-L-histidine.</text>
        <dbReference type="EC" id="2.7.13.3"/>
    </reaction>
</comment>
<evidence type="ECO:0000313" key="30">
    <source>
        <dbReference type="Proteomes" id="UP000292307"/>
    </source>
</evidence>
<gene>
    <name evidence="29" type="ORF">EYF70_12120</name>
    <name evidence="28" type="ORF">GCM10007387_16420</name>
</gene>
<feature type="modified residue" description="Phosphohistidine" evidence="18">
    <location>
        <position position="1257"/>
    </location>
</feature>
<keyword evidence="14" id="KW-0843">Virulence</keyword>
<dbReference type="SUPFAM" id="SSF55785">
    <property type="entry name" value="PYP-like sensor domain (PAS domain)"/>
    <property type="match status" value="2"/>
</dbReference>
<dbReference type="InterPro" id="IPR036097">
    <property type="entry name" value="HisK_dim/P_sf"/>
</dbReference>
<keyword evidence="6" id="KW-0808">Transferase</keyword>
<feature type="domain" description="Response regulatory" evidence="23">
    <location>
        <begin position="1065"/>
        <end position="1186"/>
    </location>
</feature>
<dbReference type="PROSITE" id="PS50113">
    <property type="entry name" value="PAC"/>
    <property type="match status" value="1"/>
</dbReference>
<dbReference type="GO" id="GO:0006355">
    <property type="term" value="P:regulation of DNA-templated transcription"/>
    <property type="evidence" value="ECO:0007669"/>
    <property type="project" value="InterPro"/>
</dbReference>
<reference evidence="28" key="3">
    <citation type="submission" date="2022-12" db="EMBL/GenBank/DDBJ databases">
        <authorList>
            <person name="Sun Q."/>
            <person name="Kim S."/>
        </authorList>
    </citation>
    <scope>NUCLEOTIDE SEQUENCE</scope>
    <source>
        <strain evidence="28">KCTC 12343</strain>
    </source>
</reference>
<keyword evidence="15 21" id="KW-0472">Membrane</keyword>
<dbReference type="SUPFAM" id="SSF52172">
    <property type="entry name" value="CheY-like"/>
    <property type="match status" value="2"/>
</dbReference>
<feature type="domain" description="HPt" evidence="27">
    <location>
        <begin position="1215"/>
        <end position="1319"/>
    </location>
</feature>
<dbReference type="RefSeq" id="WP_131145633.1">
    <property type="nucleotide sequence ID" value="NZ_BMWV01000003.1"/>
</dbReference>
<evidence type="ECO:0000313" key="29">
    <source>
        <dbReference type="EMBL" id="QBI01512.1"/>
    </source>
</evidence>
<evidence type="ECO:0000256" key="17">
    <source>
        <dbReference type="ARBA" id="ARBA00070152"/>
    </source>
</evidence>
<dbReference type="InterPro" id="IPR001789">
    <property type="entry name" value="Sig_transdc_resp-reg_receiver"/>
</dbReference>
<dbReference type="InterPro" id="IPR013767">
    <property type="entry name" value="PAS_fold"/>
</dbReference>
<evidence type="ECO:0000256" key="7">
    <source>
        <dbReference type="ARBA" id="ARBA00022692"/>
    </source>
</evidence>
<evidence type="ECO:0000256" key="10">
    <source>
        <dbReference type="ARBA" id="ARBA00022777"/>
    </source>
</evidence>
<name>A0A411WXU8_9BURK</name>
<dbReference type="PROSITE" id="PS50112">
    <property type="entry name" value="PAS"/>
    <property type="match status" value="2"/>
</dbReference>
<feature type="coiled-coil region" evidence="20">
    <location>
        <begin position="379"/>
        <end position="406"/>
    </location>
</feature>
<feature type="domain" description="Histidine kinase" evidence="22">
    <location>
        <begin position="691"/>
        <end position="910"/>
    </location>
</feature>
<evidence type="ECO:0000256" key="1">
    <source>
        <dbReference type="ARBA" id="ARBA00000085"/>
    </source>
</evidence>
<evidence type="ECO:0000256" key="13">
    <source>
        <dbReference type="ARBA" id="ARBA00023012"/>
    </source>
</evidence>
<dbReference type="SMART" id="SM00091">
    <property type="entry name" value="PAS"/>
    <property type="match status" value="2"/>
</dbReference>
<dbReference type="OrthoDB" id="9814866at2"/>
<dbReference type="Gene3D" id="1.10.287.130">
    <property type="match status" value="1"/>
</dbReference>
<dbReference type="Gene3D" id="3.40.50.2300">
    <property type="match status" value="1"/>
</dbReference>
<proteinExistence type="predicted"/>
<dbReference type="InterPro" id="IPR035965">
    <property type="entry name" value="PAS-like_dom_sf"/>
</dbReference>
<keyword evidence="8" id="KW-0732">Signal</keyword>
<accession>A0A411WXU8</accession>
<evidence type="ECO:0000256" key="20">
    <source>
        <dbReference type="SAM" id="Coils"/>
    </source>
</evidence>
<keyword evidence="9" id="KW-0547">Nucleotide-binding</keyword>
<dbReference type="PRINTS" id="PR00344">
    <property type="entry name" value="BCTRLSENSOR"/>
</dbReference>
<evidence type="ECO:0000256" key="12">
    <source>
        <dbReference type="ARBA" id="ARBA00022989"/>
    </source>
</evidence>
<comment type="subcellular location">
    <subcellularLocation>
        <location evidence="2">Cell membrane</location>
        <topology evidence="2">Multi-pass membrane protein</topology>
    </subcellularLocation>
</comment>
<dbReference type="PROSITE" id="PS50885">
    <property type="entry name" value="HAMP"/>
    <property type="match status" value="1"/>
</dbReference>
<dbReference type="Pfam" id="PF00072">
    <property type="entry name" value="Response_reg"/>
    <property type="match status" value="1"/>
</dbReference>
<keyword evidence="7 21" id="KW-0812">Transmembrane</keyword>
<dbReference type="CDD" id="cd00082">
    <property type="entry name" value="HisKA"/>
    <property type="match status" value="1"/>
</dbReference>
<dbReference type="FunFam" id="3.30.565.10:FF:000010">
    <property type="entry name" value="Sensor histidine kinase RcsC"/>
    <property type="match status" value="1"/>
</dbReference>
<sequence>MSRHPGSVRPSTPSSTHCSLLARLFPRRRLGSWLALWLALSVLLSTSVLVVLLGHLASNALKQSIAGALAERARYAAQQLDSTMYERYREVRMLAARREFSDERLPAAERRRVAESLQQSYPLYAWIGLTDLDGKVLAATGGLLEGADVAKRPWFSGALAGRHVHDVHDAKLLARLLPREEGGPPRFVDVAFPVAGPDGRVQGVLGAHLNWRWAEAMRLQIDAAGGSDGETLIVGSDGTVLAGPRAVTGTVVGPAVLAAARAGRQQHAVERWADGRDYLVGGAVTRGHGGYPGLGWIVLTRQDTRAAYAEVRSLQARVALVGLAVALASSLIGWRVSRRITRPLQNAAALAVAIEEGSSHAIAVPRGSFQELAALTGAVNTSLTRLKEKERQLTEVNAELEERVAQRTRDVAQSLEAVRQNEARIRAILETAHDAFIGMDSAGRVTDWNPRAEQLFGWSREEVRGQPLHDLVVPPAMRAAHTAGLARFLAGGDSRVLGKRIELMALRRDGSEFPVAMTIGLIEVGGSRSFGAFLDDISERRRIERELADSEEFLRTIADNSPALIAYLDRDEVYRFANRRFETLLGVDPARMIGKRLGDLVGPQVYDSLRGHVRTVLSGQAVHFETAFEVPGWPTYFMADYIPSIGADGTVQGFHVMAMDITDRKMAELAQARNERLAQAASRAKSEFVANVSHEIRTPLNAVLGLAHLLEHSGLAPQQREYVGMIQSCGKTLVGVVDDVLDFSKIEAGRVDIAALPFALGEIVEAAATAMRASGKPLELVVDVEPDLPAMFIGDAMRLQQVLLNLVGNALKFTAQGQVVFTASRLAQHGNTATVRFAVRDTGIGIDPEQQARLFTPFEQADAGISRRFGGTGLGLTIARQLTELMGGRIQLSSVAGEGSEFSVTLPLACAPPPAAHPGLEDAMQPGATAPLRLLVVEPRRASRASLARAIETLGWTAGWAESAAQAVAAADLPVDAVLVDGDAAVVAQLRRELAARWPGRTVAFMQLTGGVQGNPVPDTVPLVRPVTAQSLRSALAGVVSAAPRVLPADAPAAPERATELAGVRVLLVEDNALNQLVAKGILEPAGALVTAVGDGQQAVDLFAARRGESRCDFDIVLMDVQMPVMDGYTATRILRTRLGLQLPILAMSAGVTAAEREQCLAAGMNDFIPKPIDVEQMMMRIQEHLRQARPAAPAETPPAQRFDVERLAALSARNPAQMQSLVALVARMAREAPAELARARECWEDGDGGAAARILHALRGSVGSLGARTFAAITVELEAALREGRQDDAARLFEGAGRELGGTTASARDWLAGHRQAEVPAPAPEDVRRWITLLRERDLDASTVYETLRGALAEQLDSDGLAAIAAAMAALDFDRVLALLPAAMKEGQ</sequence>
<dbReference type="Pfam" id="PF00989">
    <property type="entry name" value="PAS"/>
    <property type="match status" value="1"/>
</dbReference>
<comment type="function">
    <text evidence="16">Member of the two-component regulatory system BvgS/BvgA. Phosphorylates BvgA via a four-step phosphorelay in response to environmental signals.</text>
</comment>
<reference evidence="28" key="1">
    <citation type="journal article" date="2014" name="Int. J. Syst. Evol. Microbiol.">
        <title>Complete genome sequence of Corynebacterium casei LMG S-19264T (=DSM 44701T), isolated from a smear-ripened cheese.</title>
        <authorList>
            <consortium name="US DOE Joint Genome Institute (JGI-PGF)"/>
            <person name="Walter F."/>
            <person name="Albersmeier A."/>
            <person name="Kalinowski J."/>
            <person name="Ruckert C."/>
        </authorList>
    </citation>
    <scope>NUCLEOTIDE SEQUENCE</scope>
    <source>
        <strain evidence="28">KCTC 12343</strain>
    </source>
</reference>
<dbReference type="PANTHER" id="PTHR45339">
    <property type="entry name" value="HYBRID SIGNAL TRANSDUCTION HISTIDINE KINASE J"/>
    <property type="match status" value="1"/>
</dbReference>